<name>A0ABV9EBS2_9ACTN</name>
<evidence type="ECO:0000313" key="1">
    <source>
        <dbReference type="EMBL" id="MFC4585916.1"/>
    </source>
</evidence>
<organism evidence="1 2">
    <name type="scientific">Sphaerisporangium corydalis</name>
    <dbReference type="NCBI Taxonomy" id="1441875"/>
    <lineage>
        <taxon>Bacteria</taxon>
        <taxon>Bacillati</taxon>
        <taxon>Actinomycetota</taxon>
        <taxon>Actinomycetes</taxon>
        <taxon>Streptosporangiales</taxon>
        <taxon>Streptosporangiaceae</taxon>
        <taxon>Sphaerisporangium</taxon>
    </lineage>
</organism>
<reference evidence="2" key="1">
    <citation type="journal article" date="2019" name="Int. J. Syst. Evol. Microbiol.">
        <title>The Global Catalogue of Microorganisms (GCM) 10K type strain sequencing project: providing services to taxonomists for standard genome sequencing and annotation.</title>
        <authorList>
            <consortium name="The Broad Institute Genomics Platform"/>
            <consortium name="The Broad Institute Genome Sequencing Center for Infectious Disease"/>
            <person name="Wu L."/>
            <person name="Ma J."/>
        </authorList>
    </citation>
    <scope>NUCLEOTIDE SEQUENCE [LARGE SCALE GENOMIC DNA]</scope>
    <source>
        <strain evidence="2">CCUG 49560</strain>
    </source>
</reference>
<sequence length="146" mass="14796">MAEPQHEAADGGVGEVVAGEFVKAGGDGSPSLELAEATFDQVGVLGDVDVEGVGAASVAALAFAVGDLVLAFGDDRLDPTLAQVAAYVFGGVALVCDQAAGAGARPAVPSLRSGIWRLRPILFLVSSLRQGYAHRATTNLQSMSDK</sequence>
<dbReference type="Proteomes" id="UP001595891">
    <property type="component" value="Unassembled WGS sequence"/>
</dbReference>
<dbReference type="RefSeq" id="WP_380706360.1">
    <property type="nucleotide sequence ID" value="NZ_JANZYP010000139.1"/>
</dbReference>
<evidence type="ECO:0000313" key="2">
    <source>
        <dbReference type="Proteomes" id="UP001595891"/>
    </source>
</evidence>
<proteinExistence type="predicted"/>
<dbReference type="EMBL" id="JBHSFN010000003">
    <property type="protein sequence ID" value="MFC4585916.1"/>
    <property type="molecule type" value="Genomic_DNA"/>
</dbReference>
<gene>
    <name evidence="1" type="ORF">ACFO8L_07525</name>
</gene>
<accession>A0ABV9EBS2</accession>
<protein>
    <submittedName>
        <fullName evidence="1">Uncharacterized protein</fullName>
    </submittedName>
</protein>
<comment type="caution">
    <text evidence="1">The sequence shown here is derived from an EMBL/GenBank/DDBJ whole genome shotgun (WGS) entry which is preliminary data.</text>
</comment>
<keyword evidence="2" id="KW-1185">Reference proteome</keyword>